<reference evidence="4 5" key="1">
    <citation type="submission" date="2015-01" db="EMBL/GenBank/DDBJ databases">
        <title>The Genome Sequence of Exophiala xenobiotica CBS118157.</title>
        <authorList>
            <consortium name="The Broad Institute Genomics Platform"/>
            <person name="Cuomo C."/>
            <person name="de Hoog S."/>
            <person name="Gorbushina A."/>
            <person name="Stielow B."/>
            <person name="Teixiera M."/>
            <person name="Abouelleil A."/>
            <person name="Chapman S.B."/>
            <person name="Priest M."/>
            <person name="Young S.K."/>
            <person name="Wortman J."/>
            <person name="Nusbaum C."/>
            <person name="Birren B."/>
        </authorList>
    </citation>
    <scope>NUCLEOTIDE SEQUENCE [LARGE SCALE GENOMIC DNA]</scope>
    <source>
        <strain evidence="4 5">CBS 118157</strain>
    </source>
</reference>
<dbReference type="AlphaFoldDB" id="A0A0D2FIY5"/>
<dbReference type="HOGENOM" id="CLU_023417_3_0_1"/>
<keyword evidence="2" id="KW-0539">Nucleus</keyword>
<dbReference type="Pfam" id="PF11951">
    <property type="entry name" value="Fungal_trans_2"/>
    <property type="match status" value="1"/>
</dbReference>
<dbReference type="EMBL" id="KN847317">
    <property type="protein sequence ID" value="KIW60114.1"/>
    <property type="molecule type" value="Genomic_DNA"/>
</dbReference>
<sequence>MLRNAHPGFYADYRTCLGRLILNCDSVKCAILACCASNRYMLDRDPSLREVSLRYYTQAVRQVNRVLTTSDWACESPSDHLLTTVIFLYINALWGPDLEHDASKHVAGAMHLLKLRYSSNNASSSLSMTRPFDRITAESVLYQAFLLSMRRPFAVDFQIDHHFLASTEHILESPTFQDASSAANSPVLGVPLPLYRLILDVIQLCNSPSGVDAQTSSQLKREMKYWETVAIEVDDDCRISQSPASTPCPSPPHQHPHPHPEALALYALAGSLLLDWMVDLPELQRNVDISSPQYGRISSLGVSQSRPPKTASSYTSFDSPTASPPAPPPLSTRSWQLSRALEILHRPTTHETWTRSFLGWWPLLIFGYVVTDDDDIEQIKSLLRCMRRRIGYGVVERVLYELEAVWQSRRTADDHQMSLVKPTNFEMG</sequence>
<dbReference type="RefSeq" id="XP_013320698.1">
    <property type="nucleotide sequence ID" value="XM_013465244.1"/>
</dbReference>
<dbReference type="STRING" id="348802.A0A0D2FIY5"/>
<gene>
    <name evidence="4" type="ORF">PV05_00355</name>
</gene>
<organism evidence="4 5">
    <name type="scientific">Exophiala xenobiotica</name>
    <dbReference type="NCBI Taxonomy" id="348802"/>
    <lineage>
        <taxon>Eukaryota</taxon>
        <taxon>Fungi</taxon>
        <taxon>Dikarya</taxon>
        <taxon>Ascomycota</taxon>
        <taxon>Pezizomycotina</taxon>
        <taxon>Eurotiomycetes</taxon>
        <taxon>Chaetothyriomycetidae</taxon>
        <taxon>Chaetothyriales</taxon>
        <taxon>Herpotrichiellaceae</taxon>
        <taxon>Exophiala</taxon>
    </lineage>
</organism>
<evidence type="ECO:0008006" key="6">
    <source>
        <dbReference type="Google" id="ProtNLM"/>
    </source>
</evidence>
<protein>
    <recommendedName>
        <fullName evidence="6">Transcription factor domain-containing protein</fullName>
    </recommendedName>
</protein>
<dbReference type="PANTHER" id="PTHR37534:SF46">
    <property type="entry name" value="ZN(II)2CYS6 TRANSCRIPTION FACTOR (EUROFUNG)"/>
    <property type="match status" value="1"/>
</dbReference>
<evidence type="ECO:0000256" key="3">
    <source>
        <dbReference type="SAM" id="MobiDB-lite"/>
    </source>
</evidence>
<proteinExistence type="predicted"/>
<accession>A0A0D2FIY5</accession>
<feature type="compositionally biased region" description="Polar residues" evidence="3">
    <location>
        <begin position="300"/>
        <end position="318"/>
    </location>
</feature>
<dbReference type="Proteomes" id="UP000054342">
    <property type="component" value="Unassembled WGS sequence"/>
</dbReference>
<dbReference type="PANTHER" id="PTHR37534">
    <property type="entry name" value="TRANSCRIPTIONAL ACTIVATOR PROTEIN UGA3"/>
    <property type="match status" value="1"/>
</dbReference>
<keyword evidence="5" id="KW-1185">Reference proteome</keyword>
<comment type="subcellular location">
    <subcellularLocation>
        <location evidence="1">Nucleus</location>
    </subcellularLocation>
</comment>
<evidence type="ECO:0000256" key="2">
    <source>
        <dbReference type="ARBA" id="ARBA00023242"/>
    </source>
</evidence>
<name>A0A0D2FIY5_9EURO</name>
<evidence type="ECO:0000313" key="4">
    <source>
        <dbReference type="EMBL" id="KIW60114.1"/>
    </source>
</evidence>
<dbReference type="OrthoDB" id="1919336at2759"/>
<evidence type="ECO:0000256" key="1">
    <source>
        <dbReference type="ARBA" id="ARBA00004123"/>
    </source>
</evidence>
<dbReference type="InterPro" id="IPR021858">
    <property type="entry name" value="Fun_TF"/>
</dbReference>
<feature type="region of interest" description="Disordered" evidence="3">
    <location>
        <begin position="298"/>
        <end position="331"/>
    </location>
</feature>
<evidence type="ECO:0000313" key="5">
    <source>
        <dbReference type="Proteomes" id="UP000054342"/>
    </source>
</evidence>
<dbReference type="GO" id="GO:0005634">
    <property type="term" value="C:nucleus"/>
    <property type="evidence" value="ECO:0007669"/>
    <property type="project" value="UniProtKB-SubCell"/>
</dbReference>
<dbReference type="GeneID" id="25322263"/>
<feature type="region of interest" description="Disordered" evidence="3">
    <location>
        <begin position="240"/>
        <end position="259"/>
    </location>
</feature>